<accession>A0ABW3XK61</accession>
<dbReference type="Proteomes" id="UP001597058">
    <property type="component" value="Unassembled WGS sequence"/>
</dbReference>
<protein>
    <submittedName>
        <fullName evidence="1">Uncharacterized protein</fullName>
    </submittedName>
</protein>
<reference evidence="2" key="1">
    <citation type="journal article" date="2019" name="Int. J. Syst. Evol. Microbiol.">
        <title>The Global Catalogue of Microorganisms (GCM) 10K type strain sequencing project: providing services to taxonomists for standard genome sequencing and annotation.</title>
        <authorList>
            <consortium name="The Broad Institute Genomics Platform"/>
            <consortium name="The Broad Institute Genome Sequencing Center for Infectious Disease"/>
            <person name="Wu L."/>
            <person name="Ma J."/>
        </authorList>
    </citation>
    <scope>NUCLEOTIDE SEQUENCE [LARGE SCALE GENOMIC DNA]</scope>
    <source>
        <strain evidence="2">CGMCC 4.7020</strain>
    </source>
</reference>
<gene>
    <name evidence="1" type="ORF">ACFQ5X_26460</name>
</gene>
<dbReference type="EMBL" id="JBHTMM010000037">
    <property type="protein sequence ID" value="MFD1309384.1"/>
    <property type="molecule type" value="Genomic_DNA"/>
</dbReference>
<sequence length="290" mass="32067">MKSSLAVAAALGVAAEVVDPLGDFLKRSNFLGGSFVALVALIIFDAVSDPGATLDDDGIYLLSEVEELRDYIQHAFESKEVRIDFSGFTMETLLMALRPALTSLGENRAKNRVLRIRVAVAHLDAPMNLPSRLVPEANTNGSPAQSQCFEDSPVVRERVKGIKDGNARWLRQLIDRAQQTNPQLRIQCEIRESPVGPAFKLFVINDEIALLGLYGIDDVEVHHGGGQLRMLDPYAFRPAGGGLYLLGWGRRSRSKSIRKIFEHYSEWFESLWGILEYVSPTSRTPGPASE</sequence>
<proteinExistence type="predicted"/>
<evidence type="ECO:0000313" key="2">
    <source>
        <dbReference type="Proteomes" id="UP001597058"/>
    </source>
</evidence>
<name>A0ABW3XK61_9ACTN</name>
<comment type="caution">
    <text evidence="1">The sequence shown here is derived from an EMBL/GenBank/DDBJ whole genome shotgun (WGS) entry which is preliminary data.</text>
</comment>
<dbReference type="RefSeq" id="WP_381236615.1">
    <property type="nucleotide sequence ID" value="NZ_JBHSKH010000036.1"/>
</dbReference>
<organism evidence="1 2">
    <name type="scientific">Streptomyces kaempferi</name>
    <dbReference type="NCBI Taxonomy" id="333725"/>
    <lineage>
        <taxon>Bacteria</taxon>
        <taxon>Bacillati</taxon>
        <taxon>Actinomycetota</taxon>
        <taxon>Actinomycetes</taxon>
        <taxon>Kitasatosporales</taxon>
        <taxon>Streptomycetaceae</taxon>
        <taxon>Streptomyces</taxon>
    </lineage>
</organism>
<keyword evidence="2" id="KW-1185">Reference proteome</keyword>
<evidence type="ECO:0000313" key="1">
    <source>
        <dbReference type="EMBL" id="MFD1309384.1"/>
    </source>
</evidence>